<name>A0ABX8WM85_9HYPH</name>
<keyword evidence="2" id="KW-1185">Reference proteome</keyword>
<organism evidence="1 2">
    <name type="scientific">Devosia salina</name>
    <dbReference type="NCBI Taxonomy" id="2860336"/>
    <lineage>
        <taxon>Bacteria</taxon>
        <taxon>Pseudomonadati</taxon>
        <taxon>Pseudomonadota</taxon>
        <taxon>Alphaproteobacteria</taxon>
        <taxon>Hyphomicrobiales</taxon>
        <taxon>Devosiaceae</taxon>
        <taxon>Devosia</taxon>
    </lineage>
</organism>
<dbReference type="InterPro" id="IPR009241">
    <property type="entry name" value="HigB-like"/>
</dbReference>
<protein>
    <submittedName>
        <fullName evidence="1">Type II toxin-antitoxin system RelE/ParE family toxin</fullName>
    </submittedName>
</protein>
<accession>A0ABX8WM85</accession>
<reference evidence="1 2" key="1">
    <citation type="submission" date="2021-08" db="EMBL/GenBank/DDBJ databases">
        <title>Devosia salina sp. nov., isolated from the South China Sea sediment.</title>
        <authorList>
            <person name="Zhou Z."/>
        </authorList>
    </citation>
    <scope>NUCLEOTIDE SEQUENCE [LARGE SCALE GENOMIC DNA]</scope>
    <source>
        <strain evidence="1 2">SCS-3</strain>
    </source>
</reference>
<dbReference type="EMBL" id="CP080590">
    <property type="protein sequence ID" value="QYO78924.1"/>
    <property type="molecule type" value="Genomic_DNA"/>
</dbReference>
<evidence type="ECO:0000313" key="1">
    <source>
        <dbReference type="EMBL" id="QYO78924.1"/>
    </source>
</evidence>
<evidence type="ECO:0000313" key="2">
    <source>
        <dbReference type="Proteomes" id="UP000825799"/>
    </source>
</evidence>
<proteinExistence type="predicted"/>
<dbReference type="Pfam" id="PF05973">
    <property type="entry name" value="Gp49"/>
    <property type="match status" value="1"/>
</dbReference>
<gene>
    <name evidence="1" type="ORF">K1X15_01070</name>
</gene>
<sequence length="89" mass="9886">MGEVFDLLRDKGPAMGRPNVDTLNGSRFKNMKEIRVDAASGCWRVAFAFDPERNAVIICGGDKSGVSSNKFYKALIAKADARFSWWLDV</sequence>
<dbReference type="Proteomes" id="UP000825799">
    <property type="component" value="Chromosome"/>
</dbReference>